<dbReference type="InterPro" id="IPR026913">
    <property type="entry name" value="METTL24"/>
</dbReference>
<keyword evidence="1" id="KW-0472">Membrane</keyword>
<evidence type="ECO:0000259" key="2">
    <source>
        <dbReference type="Pfam" id="PF13383"/>
    </source>
</evidence>
<proteinExistence type="predicted"/>
<comment type="caution">
    <text evidence="3">The sequence shown here is derived from an EMBL/GenBank/DDBJ whole genome shotgun (WGS) entry which is preliminary data.</text>
</comment>
<reference evidence="3" key="1">
    <citation type="journal article" date="2020" name="Stud. Mycol.">
        <title>101 Dothideomycetes genomes: a test case for predicting lifestyles and emergence of pathogens.</title>
        <authorList>
            <person name="Haridas S."/>
            <person name="Albert R."/>
            <person name="Binder M."/>
            <person name="Bloem J."/>
            <person name="Labutti K."/>
            <person name="Salamov A."/>
            <person name="Andreopoulos B."/>
            <person name="Baker S."/>
            <person name="Barry K."/>
            <person name="Bills G."/>
            <person name="Bluhm B."/>
            <person name="Cannon C."/>
            <person name="Castanera R."/>
            <person name="Culley D."/>
            <person name="Daum C."/>
            <person name="Ezra D."/>
            <person name="Gonzalez J."/>
            <person name="Henrissat B."/>
            <person name="Kuo A."/>
            <person name="Liang C."/>
            <person name="Lipzen A."/>
            <person name="Lutzoni F."/>
            <person name="Magnuson J."/>
            <person name="Mondo S."/>
            <person name="Nolan M."/>
            <person name="Ohm R."/>
            <person name="Pangilinan J."/>
            <person name="Park H.-J."/>
            <person name="Ramirez L."/>
            <person name="Alfaro M."/>
            <person name="Sun H."/>
            <person name="Tritt A."/>
            <person name="Yoshinaga Y."/>
            <person name="Zwiers L.-H."/>
            <person name="Turgeon B."/>
            <person name="Goodwin S."/>
            <person name="Spatafora J."/>
            <person name="Crous P."/>
            <person name="Grigoriev I."/>
        </authorList>
    </citation>
    <scope>NUCLEOTIDE SEQUENCE</scope>
    <source>
        <strain evidence="3">CBS 260.36</strain>
    </source>
</reference>
<dbReference type="Pfam" id="PF13383">
    <property type="entry name" value="Methyltransf_22"/>
    <property type="match status" value="1"/>
</dbReference>
<protein>
    <recommendedName>
        <fullName evidence="2">Methyltransferase domain-containing protein</fullName>
    </recommendedName>
</protein>
<sequence>MGALSVNTSQQRGIRIVLIAASILFFFTLAFHSFGSEETKSYLESKKDDWLPSSKSSIKARLEQSERYYQETISERRWLMSQYTTKEHTLFPCKDPAMYGKMPFSVWDFLPAAFNCPHSTRRIGRLGDGGKWICGAETLAKLPATRPGPLRKDLHLRTSGKSPVARVQAGCVIYSFGVRDESSFEVEMLKKFQNCQVWGYDFSVDGFGPQMDPAESYERAHFAKIGIGGTTDLTRSPPFVSVQDLMANNGHDHIDILKIDIEGYEFQTFTSLLNYYISRGEQVPVAQIVVEVHLFEKQGEHPGNVDVMLEWWELFESAGFRPVWTEPNLLVSIMHLEDGMPRYSEYTFINTRDDKSSLLR</sequence>
<feature type="transmembrane region" description="Helical" evidence="1">
    <location>
        <begin position="12"/>
        <end position="34"/>
    </location>
</feature>
<accession>A0A9P4IWW7</accession>
<keyword evidence="4" id="KW-1185">Reference proteome</keyword>
<dbReference type="PANTHER" id="PTHR32026">
    <property type="entry name" value="METHYLTRANSFERASE-LIKE PROTEIN 24"/>
    <property type="match status" value="1"/>
</dbReference>
<evidence type="ECO:0000313" key="3">
    <source>
        <dbReference type="EMBL" id="KAF2149200.1"/>
    </source>
</evidence>
<keyword evidence="1" id="KW-1133">Transmembrane helix</keyword>
<name>A0A9P4IWW7_9PEZI</name>
<gene>
    <name evidence="3" type="ORF">K461DRAFT_323733</name>
</gene>
<evidence type="ECO:0000256" key="1">
    <source>
        <dbReference type="SAM" id="Phobius"/>
    </source>
</evidence>
<dbReference type="OrthoDB" id="10006218at2759"/>
<evidence type="ECO:0000313" key="4">
    <source>
        <dbReference type="Proteomes" id="UP000799439"/>
    </source>
</evidence>
<dbReference type="EMBL" id="ML996091">
    <property type="protein sequence ID" value="KAF2149200.1"/>
    <property type="molecule type" value="Genomic_DNA"/>
</dbReference>
<keyword evidence="1" id="KW-0812">Transmembrane</keyword>
<dbReference type="InterPro" id="IPR025714">
    <property type="entry name" value="Methyltranfer_dom"/>
</dbReference>
<feature type="domain" description="Methyltransferase" evidence="2">
    <location>
        <begin position="74"/>
        <end position="329"/>
    </location>
</feature>
<dbReference type="PANTHER" id="PTHR32026:SF10">
    <property type="entry name" value="METHYLTRANSFERASE-LIKE PROTEIN 24-RELATED"/>
    <property type="match status" value="1"/>
</dbReference>
<organism evidence="3 4">
    <name type="scientific">Myriangium duriaei CBS 260.36</name>
    <dbReference type="NCBI Taxonomy" id="1168546"/>
    <lineage>
        <taxon>Eukaryota</taxon>
        <taxon>Fungi</taxon>
        <taxon>Dikarya</taxon>
        <taxon>Ascomycota</taxon>
        <taxon>Pezizomycotina</taxon>
        <taxon>Dothideomycetes</taxon>
        <taxon>Dothideomycetidae</taxon>
        <taxon>Myriangiales</taxon>
        <taxon>Myriangiaceae</taxon>
        <taxon>Myriangium</taxon>
    </lineage>
</organism>
<dbReference type="AlphaFoldDB" id="A0A9P4IWW7"/>
<dbReference type="Proteomes" id="UP000799439">
    <property type="component" value="Unassembled WGS sequence"/>
</dbReference>